<feature type="coiled-coil region" evidence="4">
    <location>
        <begin position="542"/>
        <end position="588"/>
    </location>
</feature>
<evidence type="ECO:0000256" key="2">
    <source>
        <dbReference type="ARBA" id="ARBA00011322"/>
    </source>
</evidence>
<dbReference type="RefSeq" id="WP_123926004.1">
    <property type="nucleotide sequence ID" value="NZ_JBPSDP010000003.1"/>
</dbReference>
<feature type="coiled-coil region" evidence="4">
    <location>
        <begin position="385"/>
        <end position="443"/>
    </location>
</feature>
<dbReference type="EMBL" id="RKMH01000003">
    <property type="protein sequence ID" value="RPA65120.1"/>
    <property type="molecule type" value="Genomic_DNA"/>
</dbReference>
<dbReference type="Pfam" id="PF13476">
    <property type="entry name" value="AAA_23"/>
    <property type="match status" value="1"/>
</dbReference>
<evidence type="ECO:0000313" key="6">
    <source>
        <dbReference type="EMBL" id="RPA65120.1"/>
    </source>
</evidence>
<protein>
    <recommendedName>
        <fullName evidence="3">Nuclease SbcCD subunit C</fullName>
    </recommendedName>
</protein>
<dbReference type="OrthoDB" id="9795626at2"/>
<feature type="domain" description="Rad50/SbcC-type AAA" evidence="5">
    <location>
        <begin position="5"/>
        <end position="181"/>
    </location>
</feature>
<gene>
    <name evidence="6" type="ORF">EF294_04395</name>
</gene>
<evidence type="ECO:0000256" key="3">
    <source>
        <dbReference type="ARBA" id="ARBA00013368"/>
    </source>
</evidence>
<dbReference type="Proteomes" id="UP000267536">
    <property type="component" value="Unassembled WGS sequence"/>
</dbReference>
<keyword evidence="7" id="KW-1185">Reference proteome</keyword>
<evidence type="ECO:0000313" key="7">
    <source>
        <dbReference type="Proteomes" id="UP000267536"/>
    </source>
</evidence>
<evidence type="ECO:0000256" key="1">
    <source>
        <dbReference type="ARBA" id="ARBA00006930"/>
    </source>
</evidence>
<accession>A0A3N4H2S9</accession>
<keyword evidence="4" id="KW-0175">Coiled coil</keyword>
<dbReference type="AlphaFoldDB" id="A0A3N4H2S9"/>
<dbReference type="Pfam" id="PF13558">
    <property type="entry name" value="SbcC_Walker_B"/>
    <property type="match status" value="1"/>
</dbReference>
<comment type="subunit">
    <text evidence="2">Heterodimer of SbcC and SbcD.</text>
</comment>
<organism evidence="6 7">
    <name type="scientific">Gordonia oryzae</name>
    <dbReference type="NCBI Taxonomy" id="2487349"/>
    <lineage>
        <taxon>Bacteria</taxon>
        <taxon>Bacillati</taxon>
        <taxon>Actinomycetota</taxon>
        <taxon>Actinomycetes</taxon>
        <taxon>Mycobacteriales</taxon>
        <taxon>Gordoniaceae</taxon>
        <taxon>Gordonia</taxon>
    </lineage>
</organism>
<comment type="caution">
    <text evidence="6">The sequence shown here is derived from an EMBL/GenBank/DDBJ whole genome shotgun (WGS) entry which is preliminary data.</text>
</comment>
<feature type="coiled-coil region" evidence="4">
    <location>
        <begin position="236"/>
        <end position="263"/>
    </location>
</feature>
<dbReference type="PANTHER" id="PTHR32114">
    <property type="entry name" value="ABC TRANSPORTER ABCH.3"/>
    <property type="match status" value="1"/>
</dbReference>
<dbReference type="PANTHER" id="PTHR32114:SF2">
    <property type="entry name" value="ABC TRANSPORTER ABCH.3"/>
    <property type="match status" value="1"/>
</dbReference>
<comment type="similarity">
    <text evidence="1">Belongs to the SMC family. SbcC subfamily.</text>
</comment>
<dbReference type="InterPro" id="IPR038729">
    <property type="entry name" value="Rad50/SbcC_AAA"/>
</dbReference>
<sequence length="988" mass="106193">MRLHRLRMTAFGPFAADTEIDFDALGADGLFLLHGQTGAGKTSVLDAVAFALFGRVPGSRHEGRRLHSDHADAQQVPEVELEATIGGRRMRIVRSPEYHRPKRRGPGTTKVPAKATMIWLDDSGPALTRLAEIGESITRLLGMTADQFFQVVLLPQGDFARFLRASSEDREALLERLFDTERFGGIEEWLKDRARQAEAALGEKAAAVERIAGQMAAVLDCESPAEAEIDWAQECLANARETVESARRRLAAAQAQLDGAQTTLVNGNRLAELQRRGIEARARLTQLDAGAAGLEQVRVAARAARAAVPIIPLADDHDAAASAATTASRAYDSAAAGFADMPEGAGLAGSDADLDAAIERWTGESARWEPLARRVEQRPTLLTDLRRLDAEVAAAQDRTAELTDMLEAAPDRRQAAVTALTAASEARSDVQRLAAECERCEELVTAFAARQALDGELMQARTEVLAARESHTAARERHLDLRERRIAGMAAELASTLFPGEPCMVCGSTEHPAPADAGEQTDVAKTAEAAAARAEERAAERRGRAETALATLEARRAHLDQEIGEESAEAVRSRRQILDRELADARTRVASIPTLERAVNAIDAEIETWRTELGRLAASTSARAERRSALRREIDDLDDEVAQATGGRIGVDERRAELAELCRRARALRDARADLHRAVRHRDDLAVRLELRLSDAGFSDVGALRDAAAAPGQLDAWEAMISRAAELRAGAQETMADADVAAALSAEPVDTGILSRALAQAQRQQEAAAREHALAARTVARLEELIAEFWSALDVLAPAQERHARVQGLADLVAGRGQNARKMSLHSYVLASRLEEVLVAASVRLHQMSSGRYEFVHSDAAGPRGRRGGLGIEVHDEYTGAVRAATTLSGGETFFASLALALGLADVVSAESGGRVLDTIVIDEGFGSLDPEALDLVMGVLDELRSGGRVVGVVSHVDEMRARIPAQLHVMRGTNGSSVRMDGVVGVS</sequence>
<name>A0A3N4H2S9_9ACTN</name>
<proteinExistence type="inferred from homology"/>
<reference evidence="6 7" key="1">
    <citation type="submission" date="2018-11" db="EMBL/GenBank/DDBJ databases">
        <title>Draft genome sequence of Gordonia sp. RS15-1S isolated from rice stems.</title>
        <authorList>
            <person name="Muangham S."/>
        </authorList>
    </citation>
    <scope>NUCLEOTIDE SEQUENCE [LARGE SCALE GENOMIC DNA]</scope>
    <source>
        <strain evidence="6 7">RS15-1S</strain>
    </source>
</reference>
<dbReference type="SUPFAM" id="SSF52540">
    <property type="entry name" value="P-loop containing nucleoside triphosphate hydrolases"/>
    <property type="match status" value="1"/>
</dbReference>
<dbReference type="GO" id="GO:0006302">
    <property type="term" value="P:double-strand break repair"/>
    <property type="evidence" value="ECO:0007669"/>
    <property type="project" value="InterPro"/>
</dbReference>
<dbReference type="Gene3D" id="3.40.50.300">
    <property type="entry name" value="P-loop containing nucleotide triphosphate hydrolases"/>
    <property type="match status" value="2"/>
</dbReference>
<dbReference type="GO" id="GO:0016887">
    <property type="term" value="F:ATP hydrolysis activity"/>
    <property type="evidence" value="ECO:0007669"/>
    <property type="project" value="InterPro"/>
</dbReference>
<dbReference type="InterPro" id="IPR027417">
    <property type="entry name" value="P-loop_NTPase"/>
</dbReference>
<evidence type="ECO:0000259" key="5">
    <source>
        <dbReference type="Pfam" id="PF13476"/>
    </source>
</evidence>
<evidence type="ECO:0000256" key="4">
    <source>
        <dbReference type="SAM" id="Coils"/>
    </source>
</evidence>